<dbReference type="InterPro" id="IPR008928">
    <property type="entry name" value="6-hairpin_glycosidase_sf"/>
</dbReference>
<keyword evidence="2" id="KW-1185">Reference proteome</keyword>
<gene>
    <name evidence="1" type="ORF">SAMN05660206_108120</name>
</gene>
<dbReference type="AlphaFoldDB" id="A0A1I6UC58"/>
<dbReference type="GO" id="GO:0016787">
    <property type="term" value="F:hydrolase activity"/>
    <property type="evidence" value="ECO:0007669"/>
    <property type="project" value="UniProtKB-KW"/>
</dbReference>
<dbReference type="STRING" id="683125.SAMN05660206_108120"/>
<organism evidence="1 2">
    <name type="scientific">Sphingobacterium wenxiniae</name>
    <dbReference type="NCBI Taxonomy" id="683125"/>
    <lineage>
        <taxon>Bacteria</taxon>
        <taxon>Pseudomonadati</taxon>
        <taxon>Bacteroidota</taxon>
        <taxon>Sphingobacteriia</taxon>
        <taxon>Sphingobacteriales</taxon>
        <taxon>Sphingobacteriaceae</taxon>
        <taxon>Sphingobacterium</taxon>
    </lineage>
</organism>
<dbReference type="RefSeq" id="WP_093366339.1">
    <property type="nucleotide sequence ID" value="NZ_FOZZ01000008.1"/>
</dbReference>
<dbReference type="OrthoDB" id="2505409at2"/>
<evidence type="ECO:0000313" key="1">
    <source>
        <dbReference type="EMBL" id="SFS98984.1"/>
    </source>
</evidence>
<dbReference type="InterPro" id="IPR005198">
    <property type="entry name" value="Glyco_hydro_76"/>
</dbReference>
<dbReference type="PIRSF" id="PIRSF021505">
    <property type="entry name" value="O_gly_hdrol"/>
    <property type="match status" value="1"/>
</dbReference>
<dbReference type="PANTHER" id="PTHR47791">
    <property type="entry name" value="MEIOTICALLY UP-REGULATED GENE 191 PROTEIN"/>
    <property type="match status" value="1"/>
</dbReference>
<evidence type="ECO:0000313" key="2">
    <source>
        <dbReference type="Proteomes" id="UP000198785"/>
    </source>
</evidence>
<dbReference type="Pfam" id="PF03663">
    <property type="entry name" value="Glyco_hydro_76"/>
    <property type="match status" value="1"/>
</dbReference>
<dbReference type="EMBL" id="FOZZ01000008">
    <property type="protein sequence ID" value="SFS98984.1"/>
    <property type="molecule type" value="Genomic_DNA"/>
</dbReference>
<dbReference type="InterPro" id="IPR053169">
    <property type="entry name" value="MUG_Protein"/>
</dbReference>
<dbReference type="Gene3D" id="1.50.10.20">
    <property type="match status" value="1"/>
</dbReference>
<name>A0A1I6UC58_9SPHI</name>
<sequence length="388" mass="44897">MPIKIFLFCAFIALISIKTKAQSGLNLLRASETLDSIYSHYAVEGTALLRENYPVSLSYKADYLGNGVVEQTNPYAYLWPFSGALSAQVAYYENTREETVLQKIENRLLPGLEQYFDKRIPYGYASYIQEAPQSDRFYDDNIWIGIDFADLYLTTKQVKYLDKAIEVWAFVESGMDSQLGGGIYWCEQRKESKNTCSNAPAVVLLLKLYEATKEKKYLDLGITLYQWTKKNLQDGEDFLYYDNINLGGKVDKRKYPYNTGQMIQAGAMLYSITKDIAYLQDAQNSALFAYSFFFEENQNEYGFRFLKKSDNWFIAVMLRGYVQLYQEDKNDVYIKCFQKNLDFAWGNMREPSGLFNKDWSGNEKTTRKWLLDQLALAEMYARMAGVGE</sequence>
<dbReference type="Proteomes" id="UP000198785">
    <property type="component" value="Unassembled WGS sequence"/>
</dbReference>
<accession>A0A1I6UC58</accession>
<dbReference type="GO" id="GO:0005975">
    <property type="term" value="P:carbohydrate metabolic process"/>
    <property type="evidence" value="ECO:0007669"/>
    <property type="project" value="InterPro"/>
</dbReference>
<dbReference type="SUPFAM" id="SSF48208">
    <property type="entry name" value="Six-hairpin glycosidases"/>
    <property type="match status" value="1"/>
</dbReference>
<dbReference type="PANTHER" id="PTHR47791:SF4">
    <property type="entry name" value="(PUTATIVE SECRETED PROTEIN)-RELATED"/>
    <property type="match status" value="1"/>
</dbReference>
<dbReference type="InterPro" id="IPR014512">
    <property type="entry name" value="O_gly_hydro"/>
</dbReference>
<protein>
    <submittedName>
        <fullName evidence="1">Glycosyl hydrolase family 76</fullName>
    </submittedName>
</protein>
<keyword evidence="1" id="KW-0378">Hydrolase</keyword>
<proteinExistence type="predicted"/>
<reference evidence="1 2" key="1">
    <citation type="submission" date="2016-10" db="EMBL/GenBank/DDBJ databases">
        <authorList>
            <person name="de Groot N.N."/>
        </authorList>
    </citation>
    <scope>NUCLEOTIDE SEQUENCE [LARGE SCALE GENOMIC DNA]</scope>
    <source>
        <strain evidence="1 2">DSM 22789</strain>
    </source>
</reference>